<keyword evidence="3" id="KW-1185">Reference proteome</keyword>
<gene>
    <name evidence="2" type="ORF">GCM10011348_16440</name>
</gene>
<keyword evidence="1" id="KW-1133">Transmembrane helix</keyword>
<name>A0A918DRN1_9GAMM</name>
<keyword evidence="1" id="KW-0812">Transmembrane</keyword>
<dbReference type="EMBL" id="BMLT01000003">
    <property type="protein sequence ID" value="GGO80218.1"/>
    <property type="molecule type" value="Genomic_DNA"/>
</dbReference>
<evidence type="ECO:0000256" key="1">
    <source>
        <dbReference type="SAM" id="Phobius"/>
    </source>
</evidence>
<evidence type="ECO:0000313" key="2">
    <source>
        <dbReference type="EMBL" id="GGO80218.1"/>
    </source>
</evidence>
<feature type="transmembrane region" description="Helical" evidence="1">
    <location>
        <begin position="177"/>
        <end position="200"/>
    </location>
</feature>
<keyword evidence="1" id="KW-0472">Membrane</keyword>
<proteinExistence type="predicted"/>
<feature type="transmembrane region" description="Helical" evidence="1">
    <location>
        <begin position="133"/>
        <end position="156"/>
    </location>
</feature>
<sequence>MREQIANPVHYDPRRNLFYCEQKRFGLRYRRQFVSGEDALLWVRDNAGRCPALEPYMERLNDYHYGLWQRQLEAVERRPVDSRPSRAVWLLHLLAMLLCVPLVMSFAGSGSWRVPSTLLVPFEYFPEPFDGRWLAQLSLPVFWSVLVPALLLALWLSRALVGRIREADLRQGLRAALLWSLLLIYPALYLGLYILLGFWFRAA</sequence>
<organism evidence="2 3">
    <name type="scientific">Marinobacterium nitratireducens</name>
    <dbReference type="NCBI Taxonomy" id="518897"/>
    <lineage>
        <taxon>Bacteria</taxon>
        <taxon>Pseudomonadati</taxon>
        <taxon>Pseudomonadota</taxon>
        <taxon>Gammaproteobacteria</taxon>
        <taxon>Oceanospirillales</taxon>
        <taxon>Oceanospirillaceae</taxon>
        <taxon>Marinobacterium</taxon>
    </lineage>
</organism>
<dbReference type="AlphaFoldDB" id="A0A918DRN1"/>
<dbReference type="RefSeq" id="WP_188860092.1">
    <property type="nucleotide sequence ID" value="NZ_BMLT01000003.1"/>
</dbReference>
<comment type="caution">
    <text evidence="2">The sequence shown here is derived from an EMBL/GenBank/DDBJ whole genome shotgun (WGS) entry which is preliminary data.</text>
</comment>
<reference evidence="2 3" key="1">
    <citation type="journal article" date="2014" name="Int. J. Syst. Evol. Microbiol.">
        <title>Complete genome sequence of Corynebacterium casei LMG S-19264T (=DSM 44701T), isolated from a smear-ripened cheese.</title>
        <authorList>
            <consortium name="US DOE Joint Genome Institute (JGI-PGF)"/>
            <person name="Walter F."/>
            <person name="Albersmeier A."/>
            <person name="Kalinowski J."/>
            <person name="Ruckert C."/>
        </authorList>
    </citation>
    <scope>NUCLEOTIDE SEQUENCE [LARGE SCALE GENOMIC DNA]</scope>
    <source>
        <strain evidence="2 3">CGMCC 1.7286</strain>
    </source>
</reference>
<accession>A0A918DRN1</accession>
<dbReference type="Proteomes" id="UP000599578">
    <property type="component" value="Unassembled WGS sequence"/>
</dbReference>
<evidence type="ECO:0000313" key="3">
    <source>
        <dbReference type="Proteomes" id="UP000599578"/>
    </source>
</evidence>
<protein>
    <submittedName>
        <fullName evidence="2">Uncharacterized protein</fullName>
    </submittedName>
</protein>
<feature type="transmembrane region" description="Helical" evidence="1">
    <location>
        <begin position="87"/>
        <end position="113"/>
    </location>
</feature>